<comment type="caution">
    <text evidence="8">The sequence shown here is derived from an EMBL/GenBank/DDBJ whole genome shotgun (WGS) entry which is preliminary data.</text>
</comment>
<keyword evidence="6 7" id="KW-0472">Membrane</keyword>
<dbReference type="Proteomes" id="UP001595887">
    <property type="component" value="Unassembled WGS sequence"/>
</dbReference>
<dbReference type="SUPFAM" id="SSF103473">
    <property type="entry name" value="MFS general substrate transporter"/>
    <property type="match status" value="1"/>
</dbReference>
<feature type="transmembrane region" description="Helical" evidence="7">
    <location>
        <begin position="333"/>
        <end position="356"/>
    </location>
</feature>
<keyword evidence="2" id="KW-0813">Transport</keyword>
<feature type="transmembrane region" description="Helical" evidence="7">
    <location>
        <begin position="401"/>
        <end position="418"/>
    </location>
</feature>
<gene>
    <name evidence="8" type="ORF">ACFOWX_09730</name>
</gene>
<dbReference type="Gene3D" id="1.20.1250.20">
    <property type="entry name" value="MFS general substrate transporter like domains"/>
    <property type="match status" value="1"/>
</dbReference>
<dbReference type="CDD" id="cd06173">
    <property type="entry name" value="MFS_MefA_like"/>
    <property type="match status" value="1"/>
</dbReference>
<evidence type="ECO:0000313" key="9">
    <source>
        <dbReference type="Proteomes" id="UP001595887"/>
    </source>
</evidence>
<dbReference type="InterPro" id="IPR011701">
    <property type="entry name" value="MFS"/>
</dbReference>
<feature type="transmembrane region" description="Helical" evidence="7">
    <location>
        <begin position="290"/>
        <end position="309"/>
    </location>
</feature>
<keyword evidence="3" id="KW-1003">Cell membrane</keyword>
<reference evidence="9" key="1">
    <citation type="journal article" date="2019" name="Int. J. Syst. Evol. Microbiol.">
        <title>The Global Catalogue of Microorganisms (GCM) 10K type strain sequencing project: providing services to taxonomists for standard genome sequencing and annotation.</title>
        <authorList>
            <consortium name="The Broad Institute Genomics Platform"/>
            <consortium name="The Broad Institute Genome Sequencing Center for Infectious Disease"/>
            <person name="Wu L."/>
            <person name="Ma J."/>
        </authorList>
    </citation>
    <scope>NUCLEOTIDE SEQUENCE [LARGE SCALE GENOMIC DNA]</scope>
    <source>
        <strain evidence="9">CECT 8531</strain>
    </source>
</reference>
<feature type="transmembrane region" description="Helical" evidence="7">
    <location>
        <begin position="21"/>
        <end position="43"/>
    </location>
</feature>
<feature type="transmembrane region" description="Helical" evidence="7">
    <location>
        <begin position="258"/>
        <end position="278"/>
    </location>
</feature>
<evidence type="ECO:0000313" key="8">
    <source>
        <dbReference type="EMBL" id="MFC4292691.1"/>
    </source>
</evidence>
<dbReference type="PANTHER" id="PTHR43266:SF2">
    <property type="entry name" value="MAJOR FACILITATOR SUPERFAMILY (MFS) PROFILE DOMAIN-CONTAINING PROTEIN"/>
    <property type="match status" value="1"/>
</dbReference>
<protein>
    <submittedName>
        <fullName evidence="8">MFS transporter</fullName>
    </submittedName>
</protein>
<dbReference type="PANTHER" id="PTHR43266">
    <property type="entry name" value="MACROLIDE-EFFLUX PROTEIN"/>
    <property type="match status" value="1"/>
</dbReference>
<dbReference type="RefSeq" id="WP_381423586.1">
    <property type="nucleotide sequence ID" value="NZ_JBHSDH010000013.1"/>
</dbReference>
<comment type="subcellular location">
    <subcellularLocation>
        <location evidence="1">Cell membrane</location>
        <topology evidence="1">Multi-pass membrane protein</topology>
    </subcellularLocation>
</comment>
<keyword evidence="4 7" id="KW-0812">Transmembrane</keyword>
<evidence type="ECO:0000256" key="3">
    <source>
        <dbReference type="ARBA" id="ARBA00022475"/>
    </source>
</evidence>
<dbReference type="EMBL" id="JBHSDH010000013">
    <property type="protein sequence ID" value="MFC4292691.1"/>
    <property type="molecule type" value="Genomic_DNA"/>
</dbReference>
<accession>A0ABV8RK68</accession>
<keyword evidence="9" id="KW-1185">Reference proteome</keyword>
<dbReference type="Pfam" id="PF07690">
    <property type="entry name" value="MFS_1"/>
    <property type="match status" value="1"/>
</dbReference>
<sequence length="431" mass="46374">MQSSLALLNKRRFLPLFVTQFLNAFNDNFFKMAMVILVTYAIYSDPKVEANFNALAGAIFILPFFLFSALAGQLADSVNKINVIRTIKTAEIGIMIVGAAGMMLENVPMMLLALFAMGVHSTFFGPIKYGILPQHLEENEVLGGTGLVEAGTYMAILGGTIAGGIIPHEWSAIGVIACAIIGRVSAQYVPSAPAEENGKSVKLEWNIFKGSYRLLKETLRRRRLRLAIICISFFWAIGAVLASQFPPMVKNALGGDNTVATLFTAIFSVGVAIGSVAVNRLLKGEVSARYSPASVIAMGLFVLLLWWNVRVWPHDTSTLMDYKAFLSLAQGDFILGSLLGIAIAGGMFVVPLYAFLTTTVAKSETSRTIAANNIVNSGAMVAGALFYALLVHWGVSIADTLFMIAAACIVSAWLAYLLHKASDAIEPVASR</sequence>
<evidence type="ECO:0000256" key="6">
    <source>
        <dbReference type="ARBA" id="ARBA00023136"/>
    </source>
</evidence>
<feature type="transmembrane region" description="Helical" evidence="7">
    <location>
        <begin position="226"/>
        <end position="246"/>
    </location>
</feature>
<evidence type="ECO:0000256" key="2">
    <source>
        <dbReference type="ARBA" id="ARBA00022448"/>
    </source>
</evidence>
<keyword evidence="5 7" id="KW-1133">Transmembrane helix</keyword>
<evidence type="ECO:0000256" key="4">
    <source>
        <dbReference type="ARBA" id="ARBA00022692"/>
    </source>
</evidence>
<organism evidence="8 9">
    <name type="scientific">Sphingorhabdus arenilitoris</name>
    <dbReference type="NCBI Taxonomy" id="1490041"/>
    <lineage>
        <taxon>Bacteria</taxon>
        <taxon>Pseudomonadati</taxon>
        <taxon>Pseudomonadota</taxon>
        <taxon>Alphaproteobacteria</taxon>
        <taxon>Sphingomonadales</taxon>
        <taxon>Sphingomonadaceae</taxon>
        <taxon>Sphingorhabdus</taxon>
    </lineage>
</organism>
<proteinExistence type="predicted"/>
<evidence type="ECO:0000256" key="1">
    <source>
        <dbReference type="ARBA" id="ARBA00004651"/>
    </source>
</evidence>
<feature type="transmembrane region" description="Helical" evidence="7">
    <location>
        <begin position="377"/>
        <end position="395"/>
    </location>
</feature>
<evidence type="ECO:0000256" key="7">
    <source>
        <dbReference type="SAM" id="Phobius"/>
    </source>
</evidence>
<name>A0ABV8RK68_9SPHN</name>
<feature type="transmembrane region" description="Helical" evidence="7">
    <location>
        <begin position="55"/>
        <end position="75"/>
    </location>
</feature>
<evidence type="ECO:0000256" key="5">
    <source>
        <dbReference type="ARBA" id="ARBA00022989"/>
    </source>
</evidence>
<dbReference type="InterPro" id="IPR036259">
    <property type="entry name" value="MFS_trans_sf"/>
</dbReference>